<dbReference type="Pfam" id="PF00240">
    <property type="entry name" value="ubiquitin"/>
    <property type="match status" value="1"/>
</dbReference>
<evidence type="ECO:0000259" key="7">
    <source>
        <dbReference type="PROSITE" id="PS50030"/>
    </source>
</evidence>
<dbReference type="InterPro" id="IPR029071">
    <property type="entry name" value="Ubiquitin-like_domsf"/>
</dbReference>
<evidence type="ECO:0000313" key="10">
    <source>
        <dbReference type="Proteomes" id="UP001165120"/>
    </source>
</evidence>
<evidence type="ECO:0000256" key="4">
    <source>
        <dbReference type="ARBA" id="ARBA00023242"/>
    </source>
</evidence>
<feature type="region of interest" description="Disordered" evidence="6">
    <location>
        <begin position="329"/>
        <end position="351"/>
    </location>
</feature>
<sequence length="402" mass="42354">MQVILKDFKKEKIPIEIELTDSVLSAKEKLASIKECEASQIKFVYSGKVLQDDKTFDNFKIKESDQIIFMISKAKKVLPTPAAPASSFDPTTTESETSSATTANTAATIASTTETPATTTTEGDAPSTAAPVDPASLTFNESTFASGNARETAIQNIMGMGFERAQVERALTAAFNNPDRAVDYLLNGIPEAPAQPPHAAGAEGDDAPDAESTDVNVTDADATAEGAGEVDPSQVNLFEAAANAINASRSAGGSGATAGAAGEDPTAAIRQVLQHHPELVENLLAQIAQSNPQMADLIEENPEMFMRYLLNGDRNALVDAFGGEEYVEGAAGESDEEGGHGAAGEGQLPPGTTQIQITQDENNAINRLCELGFERDLVIQIYFACDKNEEAAANVLFNDYAG</sequence>
<dbReference type="GO" id="GO:0005829">
    <property type="term" value="C:cytosol"/>
    <property type="evidence" value="ECO:0007669"/>
    <property type="project" value="TreeGrafter"/>
</dbReference>
<evidence type="ECO:0000256" key="6">
    <source>
        <dbReference type="SAM" id="MobiDB-lite"/>
    </source>
</evidence>
<comment type="caution">
    <text evidence="9">The sequence shown here is derived from an EMBL/GenBank/DDBJ whole genome shotgun (WGS) entry which is preliminary data.</text>
</comment>
<dbReference type="Gene3D" id="1.10.8.10">
    <property type="entry name" value="DNA helicase RuvA subunit, C-terminal domain"/>
    <property type="match status" value="2"/>
</dbReference>
<dbReference type="Proteomes" id="UP001165120">
    <property type="component" value="Unassembled WGS sequence"/>
</dbReference>
<dbReference type="PANTHER" id="PTHR10621">
    <property type="entry name" value="UV EXCISION REPAIR PROTEIN RAD23"/>
    <property type="match status" value="1"/>
</dbReference>
<dbReference type="PROSITE" id="PS50053">
    <property type="entry name" value="UBIQUITIN_2"/>
    <property type="match status" value="1"/>
</dbReference>
<accession>A0A9W6T0R5</accession>
<dbReference type="SMART" id="SM00213">
    <property type="entry name" value="UBQ"/>
    <property type="match status" value="1"/>
</dbReference>
<dbReference type="GO" id="GO:0043130">
    <property type="term" value="F:ubiquitin binding"/>
    <property type="evidence" value="ECO:0007669"/>
    <property type="project" value="UniProtKB-UniRule"/>
</dbReference>
<dbReference type="InterPro" id="IPR015360">
    <property type="entry name" value="XPC-bd"/>
</dbReference>
<dbReference type="InterPro" id="IPR000626">
    <property type="entry name" value="Ubiquitin-like_dom"/>
</dbReference>
<dbReference type="GO" id="GO:0005654">
    <property type="term" value="C:nucleoplasm"/>
    <property type="evidence" value="ECO:0007669"/>
    <property type="project" value="TreeGrafter"/>
</dbReference>
<gene>
    <name evidence="9" type="ORF">Cboi02_000351600</name>
</gene>
<dbReference type="GO" id="GO:0070628">
    <property type="term" value="F:proteasome binding"/>
    <property type="evidence" value="ECO:0007669"/>
    <property type="project" value="TreeGrafter"/>
</dbReference>
<dbReference type="PANTHER" id="PTHR10621:SF0">
    <property type="entry name" value="UV EXCISION REPAIR PROTEIN RAD23"/>
    <property type="match status" value="1"/>
</dbReference>
<dbReference type="SUPFAM" id="SSF46934">
    <property type="entry name" value="UBA-like"/>
    <property type="match status" value="2"/>
</dbReference>
<evidence type="ECO:0000256" key="2">
    <source>
        <dbReference type="ARBA" id="ARBA00022763"/>
    </source>
</evidence>
<protein>
    <recommendedName>
        <fullName evidence="5">UV excision repair protein RAD23</fullName>
    </recommendedName>
</protein>
<evidence type="ECO:0000256" key="5">
    <source>
        <dbReference type="RuleBase" id="RU367049"/>
    </source>
</evidence>
<dbReference type="AlphaFoldDB" id="A0A9W6T0R5"/>
<dbReference type="InterPro" id="IPR036353">
    <property type="entry name" value="XPC-bd_sf"/>
</dbReference>
<feature type="compositionally biased region" description="Low complexity" evidence="6">
    <location>
        <begin position="91"/>
        <end position="122"/>
    </location>
</feature>
<comment type="function">
    <text evidence="5">Multiubiquitin chain receptor involved in modulation of proteasomal degradation. Involved in nucleotide excision repair.</text>
</comment>
<dbReference type="FunFam" id="1.10.8.10:FF:000002">
    <property type="entry name" value="UV excision repair protein RAD23 homolog"/>
    <property type="match status" value="1"/>
</dbReference>
<dbReference type="GO" id="GO:0031593">
    <property type="term" value="F:polyubiquitin modification-dependent protein binding"/>
    <property type="evidence" value="ECO:0007669"/>
    <property type="project" value="UniProtKB-UniRule"/>
</dbReference>
<dbReference type="GO" id="GO:0003684">
    <property type="term" value="F:damaged DNA binding"/>
    <property type="evidence" value="ECO:0007669"/>
    <property type="project" value="UniProtKB-UniRule"/>
</dbReference>
<feature type="region of interest" description="Disordered" evidence="6">
    <location>
        <begin position="80"/>
        <end position="144"/>
    </location>
</feature>
<dbReference type="CDD" id="cd01805">
    <property type="entry name" value="Ubl_Rad23"/>
    <property type="match status" value="1"/>
</dbReference>
<dbReference type="Gene3D" id="1.10.10.540">
    <property type="entry name" value="XPC-binding domain"/>
    <property type="match status" value="1"/>
</dbReference>
<dbReference type="SUPFAM" id="SSF54236">
    <property type="entry name" value="Ubiquitin-like"/>
    <property type="match status" value="1"/>
</dbReference>
<dbReference type="NCBIfam" id="TIGR00601">
    <property type="entry name" value="rad23"/>
    <property type="match status" value="1"/>
</dbReference>
<dbReference type="PROSITE" id="PS50030">
    <property type="entry name" value="UBA"/>
    <property type="match status" value="2"/>
</dbReference>
<comment type="subcellular location">
    <subcellularLocation>
        <location evidence="5">Nucleus</location>
    </subcellularLocation>
    <subcellularLocation>
        <location evidence="5">Cytoplasm</location>
    </subcellularLocation>
</comment>
<keyword evidence="3 5" id="KW-0234">DNA repair</keyword>
<feature type="domain" description="UBA" evidence="7">
    <location>
        <begin position="148"/>
        <end position="188"/>
    </location>
</feature>
<keyword evidence="1" id="KW-0677">Repeat</keyword>
<evidence type="ECO:0000259" key="8">
    <source>
        <dbReference type="PROSITE" id="PS50053"/>
    </source>
</evidence>
<dbReference type="EMBL" id="BSXN01001226">
    <property type="protein sequence ID" value="GME72210.1"/>
    <property type="molecule type" value="Genomic_DNA"/>
</dbReference>
<keyword evidence="2 5" id="KW-0227">DNA damage</keyword>
<dbReference type="InterPro" id="IPR009060">
    <property type="entry name" value="UBA-like_sf"/>
</dbReference>
<dbReference type="SMART" id="SM00165">
    <property type="entry name" value="UBA"/>
    <property type="match status" value="2"/>
</dbReference>
<evidence type="ECO:0000256" key="3">
    <source>
        <dbReference type="ARBA" id="ARBA00023204"/>
    </source>
</evidence>
<dbReference type="PRINTS" id="PR01839">
    <property type="entry name" value="RAD23PROTEIN"/>
</dbReference>
<dbReference type="GO" id="GO:0043161">
    <property type="term" value="P:proteasome-mediated ubiquitin-dependent protein catabolic process"/>
    <property type="evidence" value="ECO:0007669"/>
    <property type="project" value="UniProtKB-UniRule"/>
</dbReference>
<evidence type="ECO:0000313" key="9">
    <source>
        <dbReference type="EMBL" id="GME72210.1"/>
    </source>
</evidence>
<reference evidence="9" key="1">
    <citation type="submission" date="2023-04" db="EMBL/GenBank/DDBJ databases">
        <title>Candida boidinii NBRC 10035.</title>
        <authorList>
            <person name="Ichikawa N."/>
            <person name="Sato H."/>
            <person name="Tonouchi N."/>
        </authorList>
    </citation>
    <scope>NUCLEOTIDE SEQUENCE</scope>
    <source>
        <strain evidence="9">NBRC 10035</strain>
    </source>
</reference>
<feature type="compositionally biased region" description="Acidic residues" evidence="6">
    <location>
        <begin position="203"/>
        <end position="212"/>
    </location>
</feature>
<dbReference type="InterPro" id="IPR004806">
    <property type="entry name" value="Rad23"/>
</dbReference>
<evidence type="ECO:0000256" key="1">
    <source>
        <dbReference type="ARBA" id="ARBA00022737"/>
    </source>
</evidence>
<feature type="domain" description="Ubiquitin-like" evidence="8">
    <location>
        <begin position="1"/>
        <end position="76"/>
    </location>
</feature>
<feature type="domain" description="UBA" evidence="7">
    <location>
        <begin position="358"/>
        <end position="399"/>
    </location>
</feature>
<feature type="region of interest" description="Disordered" evidence="6">
    <location>
        <begin position="190"/>
        <end position="213"/>
    </location>
</feature>
<keyword evidence="10" id="KW-1185">Reference proteome</keyword>
<keyword evidence="4 5" id="KW-0539">Nucleus</keyword>
<dbReference type="SUPFAM" id="SSF101238">
    <property type="entry name" value="XPC-binding domain"/>
    <property type="match status" value="1"/>
</dbReference>
<name>A0A9W6T0R5_CANBO</name>
<dbReference type="Pfam" id="PF00627">
    <property type="entry name" value="UBA"/>
    <property type="match status" value="2"/>
</dbReference>
<proteinExistence type="inferred from homology"/>
<comment type="similarity">
    <text evidence="5">Belongs to the RAD23 family.</text>
</comment>
<dbReference type="InterPro" id="IPR015940">
    <property type="entry name" value="UBA"/>
</dbReference>
<dbReference type="FunFam" id="1.10.8.10:FF:000003">
    <property type="entry name" value="UV excision repair protein RAD23 homolog"/>
    <property type="match status" value="1"/>
</dbReference>
<dbReference type="Gene3D" id="3.10.20.90">
    <property type="entry name" value="Phosphatidylinositol 3-kinase Catalytic Subunit, Chain A, domain 1"/>
    <property type="match status" value="1"/>
</dbReference>
<dbReference type="Pfam" id="PF09280">
    <property type="entry name" value="XPC-binding"/>
    <property type="match status" value="1"/>
</dbReference>
<keyword evidence="5" id="KW-0963">Cytoplasm</keyword>
<dbReference type="GO" id="GO:0006289">
    <property type="term" value="P:nucleotide-excision repair"/>
    <property type="evidence" value="ECO:0007669"/>
    <property type="project" value="UniProtKB-UniRule"/>
</dbReference>
<organism evidence="9 10">
    <name type="scientific">Candida boidinii</name>
    <name type="common">Yeast</name>
    <dbReference type="NCBI Taxonomy" id="5477"/>
    <lineage>
        <taxon>Eukaryota</taxon>
        <taxon>Fungi</taxon>
        <taxon>Dikarya</taxon>
        <taxon>Ascomycota</taxon>
        <taxon>Saccharomycotina</taxon>
        <taxon>Pichiomycetes</taxon>
        <taxon>Pichiales</taxon>
        <taxon>Pichiaceae</taxon>
        <taxon>Ogataea</taxon>
        <taxon>Ogataea/Candida clade</taxon>
    </lineage>
</organism>